<dbReference type="Gene3D" id="3.30.43.10">
    <property type="entry name" value="Uridine Diphospho-n-acetylenolpyruvylglucosamine Reductase, domain 2"/>
    <property type="match status" value="1"/>
</dbReference>
<dbReference type="PANTHER" id="PTHR42973:SF39">
    <property type="entry name" value="FAD-BINDING PCMH-TYPE DOMAIN-CONTAINING PROTEIN"/>
    <property type="match status" value="1"/>
</dbReference>
<dbReference type="PROSITE" id="PS51387">
    <property type="entry name" value="FAD_PCMH"/>
    <property type="match status" value="1"/>
</dbReference>
<comment type="similarity">
    <text evidence="2">Belongs to the oxygen-dependent FAD-linked oxidoreductase family.</text>
</comment>
<evidence type="ECO:0000259" key="6">
    <source>
        <dbReference type="PROSITE" id="PS51387"/>
    </source>
</evidence>
<dbReference type="Gene3D" id="3.30.465.10">
    <property type="match status" value="1"/>
</dbReference>
<evidence type="ECO:0000256" key="1">
    <source>
        <dbReference type="ARBA" id="ARBA00001974"/>
    </source>
</evidence>
<dbReference type="GO" id="GO:0071949">
    <property type="term" value="F:FAD binding"/>
    <property type="evidence" value="ECO:0007669"/>
    <property type="project" value="InterPro"/>
</dbReference>
<evidence type="ECO:0000256" key="2">
    <source>
        <dbReference type="ARBA" id="ARBA00005466"/>
    </source>
</evidence>
<dbReference type="InterPro" id="IPR036318">
    <property type="entry name" value="FAD-bd_PCMH-like_sf"/>
</dbReference>
<keyword evidence="3" id="KW-0285">Flavoprotein</keyword>
<name>A0A4R5PGB7_9MYCO</name>
<dbReference type="AlphaFoldDB" id="A0A4R5PGB7"/>
<dbReference type="RefSeq" id="WP_078334679.1">
    <property type="nucleotide sequence ID" value="NZ_MAFQ01000007.1"/>
</dbReference>
<dbReference type="InterPro" id="IPR016167">
    <property type="entry name" value="FAD-bd_PCMH_sub1"/>
</dbReference>
<protein>
    <submittedName>
        <fullName evidence="7">FAD-binding oxidoreductase</fullName>
    </submittedName>
</protein>
<dbReference type="Pfam" id="PF01565">
    <property type="entry name" value="FAD_binding_4"/>
    <property type="match status" value="1"/>
</dbReference>
<dbReference type="EMBL" id="RXLR01000005">
    <property type="protein sequence ID" value="TDH25742.1"/>
    <property type="molecule type" value="Genomic_DNA"/>
</dbReference>
<evidence type="ECO:0000256" key="5">
    <source>
        <dbReference type="ARBA" id="ARBA00023002"/>
    </source>
</evidence>
<evidence type="ECO:0000313" key="7">
    <source>
        <dbReference type="EMBL" id="TDH25742.1"/>
    </source>
</evidence>
<gene>
    <name evidence="7" type="ORF">EJ571_00040</name>
</gene>
<dbReference type="SUPFAM" id="SSF56176">
    <property type="entry name" value="FAD-binding/transporter-associated domain-like"/>
    <property type="match status" value="1"/>
</dbReference>
<evidence type="ECO:0000256" key="4">
    <source>
        <dbReference type="ARBA" id="ARBA00022827"/>
    </source>
</evidence>
<dbReference type="PANTHER" id="PTHR42973">
    <property type="entry name" value="BINDING OXIDOREDUCTASE, PUTATIVE (AFU_ORTHOLOGUE AFUA_1G17690)-RELATED"/>
    <property type="match status" value="1"/>
</dbReference>
<dbReference type="Pfam" id="PF08031">
    <property type="entry name" value="BBE"/>
    <property type="match status" value="1"/>
</dbReference>
<dbReference type="InterPro" id="IPR050416">
    <property type="entry name" value="FAD-linked_Oxidoreductase"/>
</dbReference>
<dbReference type="InterPro" id="IPR006094">
    <property type="entry name" value="Oxid_FAD_bind_N"/>
</dbReference>
<dbReference type="InterPro" id="IPR016169">
    <property type="entry name" value="FAD-bd_PCMH_sub2"/>
</dbReference>
<organism evidence="7 8">
    <name type="scientific">Mycobacteroides franklinii</name>
    <dbReference type="NCBI Taxonomy" id="948102"/>
    <lineage>
        <taxon>Bacteria</taxon>
        <taxon>Bacillati</taxon>
        <taxon>Actinomycetota</taxon>
        <taxon>Actinomycetes</taxon>
        <taxon>Mycobacteriales</taxon>
        <taxon>Mycobacteriaceae</taxon>
        <taxon>Mycobacteroides</taxon>
    </lineage>
</organism>
<comment type="cofactor">
    <cofactor evidence="1">
        <name>FAD</name>
        <dbReference type="ChEBI" id="CHEBI:57692"/>
    </cofactor>
</comment>
<evidence type="ECO:0000313" key="8">
    <source>
        <dbReference type="Proteomes" id="UP000295627"/>
    </source>
</evidence>
<proteinExistence type="inferred from homology"/>
<sequence length="473" mass="52045">MPAARILRRITRSDREFEALCRGWNRRFHADPLEIVFPASTDEVAAALLETQERGIPFRIRSGGHSVDGFSGIADGIVIDLRDLNTVDISADRTHVRVGAGAHLHDVYEVLGQIDRVIPGGVGRSVGMGGLITGGGLGGLTRWLGALAHNVVSFDLVDAQGEIHRVTPDSHPDLYWACLGAGGGNFGIITAFTLRMTPLSAAVWYRLSWPWSQFKDVYGAWQQWAPTADSRLTPLLVMWPTTSANRVDVAGIFPGTPEQLEDLLEPLLESVPPPSERQITPTTFVAAMAALLEKIGGESFGVGTRAVTASPFFDRPLDRNLMRILRDWHTGAPGNSFVWCLPGGAELATAAARGMQSFAHGQMQQLMLIRSDWTDVREDDACIAWVSGLYELMQPYACGAYLNWTNTDIESRPHRLYRDSYARLVQIKHRYDPNSIFSFTHAIPASISRVQARQLQLPDSTLAELSHRGVLVD</sequence>
<keyword evidence="5" id="KW-0560">Oxidoreductase</keyword>
<comment type="caution">
    <text evidence="7">The sequence shown here is derived from an EMBL/GenBank/DDBJ whole genome shotgun (WGS) entry which is preliminary data.</text>
</comment>
<accession>A0A4R5PGB7</accession>
<keyword evidence="4" id="KW-0274">FAD</keyword>
<dbReference type="InterPro" id="IPR012951">
    <property type="entry name" value="BBE"/>
</dbReference>
<feature type="domain" description="FAD-binding PCMH-type" evidence="6">
    <location>
        <begin position="28"/>
        <end position="199"/>
    </location>
</feature>
<reference evidence="7 8" key="1">
    <citation type="journal article" date="2019" name="Sci. Rep.">
        <title>Extended insight into the Mycobacterium chelonae-abscessus complex through whole genome sequencing of Mycobacterium salmoniphilum outbreak and Mycobacterium salmoniphilum-like strains.</title>
        <authorList>
            <person name="Behra P.R.K."/>
            <person name="Das S."/>
            <person name="Pettersson B.M.F."/>
            <person name="Shirreff L."/>
            <person name="DuCote T."/>
            <person name="Jacobsson K.G."/>
            <person name="Ennis D.G."/>
            <person name="Kirsebom L.A."/>
        </authorList>
    </citation>
    <scope>NUCLEOTIDE SEQUENCE [LARGE SCALE GENOMIC DNA]</scope>
    <source>
        <strain evidence="7 8">DSM 45524</strain>
    </source>
</reference>
<dbReference type="Gene3D" id="3.40.462.20">
    <property type="match status" value="1"/>
</dbReference>
<dbReference type="GO" id="GO:0016491">
    <property type="term" value="F:oxidoreductase activity"/>
    <property type="evidence" value="ECO:0007669"/>
    <property type="project" value="UniProtKB-KW"/>
</dbReference>
<evidence type="ECO:0000256" key="3">
    <source>
        <dbReference type="ARBA" id="ARBA00022630"/>
    </source>
</evidence>
<dbReference type="Proteomes" id="UP000295627">
    <property type="component" value="Unassembled WGS sequence"/>
</dbReference>
<dbReference type="InterPro" id="IPR016166">
    <property type="entry name" value="FAD-bd_PCMH"/>
</dbReference>